<dbReference type="InterPro" id="IPR013264">
    <property type="entry name" value="DNAG_N"/>
</dbReference>
<evidence type="ECO:0000259" key="14">
    <source>
        <dbReference type="PROSITE" id="PS50880"/>
    </source>
</evidence>
<evidence type="ECO:0000256" key="7">
    <source>
        <dbReference type="ARBA" id="ARBA00022771"/>
    </source>
</evidence>
<dbReference type="EC" id="2.7.7.101" evidence="12"/>
<keyword evidence="1 12" id="KW-0240">DNA-directed RNA polymerase</keyword>
<comment type="catalytic activity">
    <reaction evidence="12">
        <text>ssDNA + n NTP = ssDNA/pppN(pN)n-1 hybrid + (n-1) diphosphate.</text>
        <dbReference type="EC" id="2.7.7.101"/>
    </reaction>
</comment>
<feature type="zinc finger region" description="CHC2-type" evidence="12">
    <location>
        <begin position="38"/>
        <end position="62"/>
    </location>
</feature>
<comment type="similarity">
    <text evidence="12">Belongs to the DnaG primase family.</text>
</comment>
<dbReference type="InterPro" id="IPR036977">
    <property type="entry name" value="DNA_primase_Znf_CHC2"/>
</dbReference>
<feature type="compositionally biased region" description="Basic and acidic residues" evidence="13">
    <location>
        <begin position="436"/>
        <end position="449"/>
    </location>
</feature>
<dbReference type="FunFam" id="3.90.580.10:FF:000001">
    <property type="entry name" value="DNA primase"/>
    <property type="match status" value="1"/>
</dbReference>
<evidence type="ECO:0000313" key="16">
    <source>
        <dbReference type="Proteomes" id="UP000000493"/>
    </source>
</evidence>
<evidence type="ECO:0000256" key="2">
    <source>
        <dbReference type="ARBA" id="ARBA00022515"/>
    </source>
</evidence>
<dbReference type="GO" id="GO:0003677">
    <property type="term" value="F:DNA binding"/>
    <property type="evidence" value="ECO:0007669"/>
    <property type="project" value="UniProtKB-KW"/>
</dbReference>
<evidence type="ECO:0000313" key="15">
    <source>
        <dbReference type="EMBL" id="AEI51322.1"/>
    </source>
</evidence>
<dbReference type="FunFam" id="3.40.1360.10:FF:000002">
    <property type="entry name" value="DNA primase"/>
    <property type="match status" value="1"/>
</dbReference>
<evidence type="ECO:0000256" key="13">
    <source>
        <dbReference type="SAM" id="MobiDB-lite"/>
    </source>
</evidence>
<accession>A0A7U3ZQ50</accession>
<organism evidence="15 16">
    <name type="scientific">Runella slithyformis (strain ATCC 29530 / DSM 19594 / LMG 11500 / NCIMB 11436 / LSU 4)</name>
    <dbReference type="NCBI Taxonomy" id="761193"/>
    <lineage>
        <taxon>Bacteria</taxon>
        <taxon>Pseudomonadati</taxon>
        <taxon>Bacteroidota</taxon>
        <taxon>Cytophagia</taxon>
        <taxon>Cytophagales</taxon>
        <taxon>Spirosomataceae</taxon>
        <taxon>Runella</taxon>
    </lineage>
</organism>
<gene>
    <name evidence="12" type="primary">dnaG</name>
    <name evidence="15" type="ordered locus">Runsl_5013</name>
</gene>
<keyword evidence="8 12" id="KW-0862">Zinc</keyword>
<dbReference type="Gene3D" id="3.40.1360.10">
    <property type="match status" value="1"/>
</dbReference>
<evidence type="ECO:0000256" key="6">
    <source>
        <dbReference type="ARBA" id="ARBA00022723"/>
    </source>
</evidence>
<proteinExistence type="inferred from homology"/>
<comment type="subunit">
    <text evidence="12">Monomer. Interacts with DnaB.</text>
</comment>
<keyword evidence="3 12" id="KW-0808">Transferase</keyword>
<dbReference type="GO" id="GO:1990077">
    <property type="term" value="C:primosome complex"/>
    <property type="evidence" value="ECO:0007669"/>
    <property type="project" value="UniProtKB-KW"/>
</dbReference>
<feature type="domain" description="Toprim" evidence="14">
    <location>
        <begin position="268"/>
        <end position="349"/>
    </location>
</feature>
<dbReference type="SUPFAM" id="SSF57783">
    <property type="entry name" value="Zinc beta-ribbon"/>
    <property type="match status" value="1"/>
</dbReference>
<dbReference type="InterPro" id="IPR034151">
    <property type="entry name" value="TOPRIM_DnaG_bac"/>
</dbReference>
<feature type="compositionally biased region" description="Basic and acidic residues" evidence="13">
    <location>
        <begin position="455"/>
        <end position="469"/>
    </location>
</feature>
<dbReference type="Pfam" id="PF01807">
    <property type="entry name" value="Zn_ribbon_DnaG"/>
    <property type="match status" value="1"/>
</dbReference>
<evidence type="ECO:0000256" key="10">
    <source>
        <dbReference type="ARBA" id="ARBA00023125"/>
    </source>
</evidence>
<keyword evidence="16" id="KW-1185">Reference proteome</keyword>
<evidence type="ECO:0000256" key="8">
    <source>
        <dbReference type="ARBA" id="ARBA00022833"/>
    </source>
</evidence>
<dbReference type="InterPro" id="IPR002694">
    <property type="entry name" value="Znf_CHC2"/>
</dbReference>
<dbReference type="InterPro" id="IPR037068">
    <property type="entry name" value="DNA_primase_core_N_sf"/>
</dbReference>
<dbReference type="EMBL" id="CP002859">
    <property type="protein sequence ID" value="AEI51322.1"/>
    <property type="molecule type" value="Genomic_DNA"/>
</dbReference>
<keyword evidence="5 12" id="KW-0235">DNA replication</keyword>
<dbReference type="InterPro" id="IPR006295">
    <property type="entry name" value="DNA_primase_DnaG"/>
</dbReference>
<evidence type="ECO:0000256" key="3">
    <source>
        <dbReference type="ARBA" id="ARBA00022679"/>
    </source>
</evidence>
<dbReference type="GO" id="GO:0003899">
    <property type="term" value="F:DNA-directed RNA polymerase activity"/>
    <property type="evidence" value="ECO:0007669"/>
    <property type="project" value="UniProtKB-UniRule"/>
</dbReference>
<evidence type="ECO:0000256" key="12">
    <source>
        <dbReference type="HAMAP-Rule" id="MF_00974"/>
    </source>
</evidence>
<dbReference type="Gene3D" id="3.90.580.10">
    <property type="entry name" value="Zinc finger, CHC2-type domain"/>
    <property type="match status" value="1"/>
</dbReference>
<dbReference type="RefSeq" id="WP_013930605.1">
    <property type="nucleotide sequence ID" value="NC_015703.1"/>
</dbReference>
<feature type="region of interest" description="Disordered" evidence="13">
    <location>
        <begin position="435"/>
        <end position="478"/>
    </location>
</feature>
<protein>
    <recommendedName>
        <fullName evidence="12">DNA primase</fullName>
        <ecNumber evidence="12">2.7.7.101</ecNumber>
    </recommendedName>
</protein>
<dbReference type="GO" id="GO:0008270">
    <property type="term" value="F:zinc ion binding"/>
    <property type="evidence" value="ECO:0007669"/>
    <property type="project" value="UniProtKB-UniRule"/>
</dbReference>
<dbReference type="InterPro" id="IPR030846">
    <property type="entry name" value="DnaG_bac"/>
</dbReference>
<dbReference type="PANTHER" id="PTHR30313:SF2">
    <property type="entry name" value="DNA PRIMASE"/>
    <property type="match status" value="1"/>
</dbReference>
<comment type="cofactor">
    <cofactor evidence="12">
        <name>Zn(2+)</name>
        <dbReference type="ChEBI" id="CHEBI:29105"/>
    </cofactor>
    <text evidence="12">Binds 1 zinc ion per monomer.</text>
</comment>
<comment type="domain">
    <text evidence="12">Contains an N-terminal zinc-binding domain, a central core domain that contains the primase activity, and a C-terminal DnaB-binding domain.</text>
</comment>
<sequence>MRISNEIADRIKQTADIVEVVGDFVSLKKRGANYTACCPFHNEKSPSFNVNPVRQIYKCFGCGKAGDSIKFIMDIEGVSYGEALRHLAQKYNIEVEEEEQTPEEVLRQNERDSLYIVLNFAQKYYQNLLMEHEEGQAIGLSYFRNRGFNDPTIKSFGLGYSLNDWDGLTKEAAKKGYNPELLEKAGLALHKEGDAQANRATRYYDRFRGRVIFPIHNVSGKVIAFGARILSADKTQPKYINSPETDVYHKSKILYGIYQAKNAIRQEDVCYLVEGYTDVISLHQAGIQNVAASSGTSLTEEQIKLIARFTQNITILYDGDAAGIKAALRGLDMVLEEGMNVSLVTLPDGEDPDSYVYKVGAEGFKKHVQQATKDFITFKTEMLLKDAGDNPFKRAEAINEIVTSITKISDPIKRQIFFKRTADLMKMDEQTLISEGNKHLRQRQDKAAEKTSQPRPKERQDRPKDRGRPPENSLPHFPDNFIEEEFGILVEDSAPAVSVPNVAPKYEPPVDLFKQRLYFQEQAFVKLLIMHGQTELETGITLCMYLLHEIGEISFENQLFDLVLNIFRQRFSLGEIPSTDYFLSHIDPDIQHFAIDLCTSKHHLSENWEKHDIVVPTDEELLHEIAFKKILRLKMAYSATKMKDFLNQLGKISGNTDEEFAQIMEIQRQYKFYKNINDMAAKELGTVVPGY</sequence>
<reference evidence="16" key="1">
    <citation type="submission" date="2011-06" db="EMBL/GenBank/DDBJ databases">
        <title>The complete genome of chromosome of Runella slithyformis DSM 19594.</title>
        <authorList>
            <consortium name="US DOE Joint Genome Institute (JGI-PGF)"/>
            <person name="Lucas S."/>
            <person name="Han J."/>
            <person name="Lapidus A."/>
            <person name="Bruce D."/>
            <person name="Goodwin L."/>
            <person name="Pitluck S."/>
            <person name="Peters L."/>
            <person name="Kyrpides N."/>
            <person name="Mavromatis K."/>
            <person name="Ivanova N."/>
            <person name="Ovchinnikova G."/>
            <person name="Zhang X."/>
            <person name="Misra M."/>
            <person name="Detter J.C."/>
            <person name="Tapia R."/>
            <person name="Han C."/>
            <person name="Land M."/>
            <person name="Hauser L."/>
            <person name="Markowitz V."/>
            <person name="Cheng J.-F."/>
            <person name="Hugenholtz P."/>
            <person name="Woyke T."/>
            <person name="Wu D."/>
            <person name="Tindall B."/>
            <person name="Faehrich R."/>
            <person name="Brambilla E."/>
            <person name="Klenk H.-P."/>
            <person name="Eisen J.A."/>
        </authorList>
    </citation>
    <scope>NUCLEOTIDE SEQUENCE [LARGE SCALE GENOMIC DNA]</scope>
    <source>
        <strain evidence="16">ATCC 29530 / DSM 19594 / LMG 11500 / NCIMB 11436 / LSU 4</strain>
    </source>
</reference>
<dbReference type="GO" id="GO:0000428">
    <property type="term" value="C:DNA-directed RNA polymerase complex"/>
    <property type="evidence" value="ECO:0007669"/>
    <property type="project" value="UniProtKB-KW"/>
</dbReference>
<dbReference type="Pfam" id="PF08275">
    <property type="entry name" value="DNAG_N"/>
    <property type="match status" value="1"/>
</dbReference>
<dbReference type="SMART" id="SM00400">
    <property type="entry name" value="ZnF_CHCC"/>
    <property type="match status" value="1"/>
</dbReference>
<dbReference type="SMART" id="SM00493">
    <property type="entry name" value="TOPRIM"/>
    <property type="match status" value="1"/>
</dbReference>
<keyword evidence="9" id="KW-0460">Magnesium</keyword>
<dbReference type="HAMAP" id="MF_00974">
    <property type="entry name" value="DNA_primase_DnaG"/>
    <property type="match status" value="1"/>
</dbReference>
<dbReference type="AlphaFoldDB" id="A0A7U3ZQ50"/>
<evidence type="ECO:0000256" key="1">
    <source>
        <dbReference type="ARBA" id="ARBA00022478"/>
    </source>
</evidence>
<evidence type="ECO:0000256" key="5">
    <source>
        <dbReference type="ARBA" id="ARBA00022705"/>
    </source>
</evidence>
<evidence type="ECO:0000256" key="9">
    <source>
        <dbReference type="ARBA" id="ARBA00022842"/>
    </source>
</evidence>
<dbReference type="NCBIfam" id="TIGR01391">
    <property type="entry name" value="dnaG"/>
    <property type="match status" value="1"/>
</dbReference>
<evidence type="ECO:0000256" key="11">
    <source>
        <dbReference type="ARBA" id="ARBA00023163"/>
    </source>
</evidence>
<dbReference type="CDD" id="cd03364">
    <property type="entry name" value="TOPRIM_DnaG_primases"/>
    <property type="match status" value="1"/>
</dbReference>
<keyword evidence="6 12" id="KW-0479">Metal-binding</keyword>
<dbReference type="GO" id="GO:0006269">
    <property type="term" value="P:DNA replication, synthesis of primer"/>
    <property type="evidence" value="ECO:0007669"/>
    <property type="project" value="UniProtKB-UniRule"/>
</dbReference>
<dbReference type="Pfam" id="PF13155">
    <property type="entry name" value="Toprim_2"/>
    <property type="match status" value="1"/>
</dbReference>
<keyword evidence="7 12" id="KW-0863">Zinc-finger</keyword>
<name>A0A7U3ZQ50_RUNSL</name>
<dbReference type="SUPFAM" id="SSF56731">
    <property type="entry name" value="DNA primase core"/>
    <property type="match status" value="1"/>
</dbReference>
<keyword evidence="10 12" id="KW-0238">DNA-binding</keyword>
<dbReference type="InterPro" id="IPR019475">
    <property type="entry name" value="DNA_primase_DnaB-bd"/>
</dbReference>
<evidence type="ECO:0000256" key="4">
    <source>
        <dbReference type="ARBA" id="ARBA00022695"/>
    </source>
</evidence>
<dbReference type="PANTHER" id="PTHR30313">
    <property type="entry name" value="DNA PRIMASE"/>
    <property type="match status" value="1"/>
</dbReference>
<reference evidence="15 16" key="2">
    <citation type="journal article" date="2012" name="Stand. Genomic Sci.">
        <title>Complete genome sequence of the aquatic bacterium Runella slithyformis type strain (LSU 4(T)).</title>
        <authorList>
            <person name="Copeland A."/>
            <person name="Zhang X."/>
            <person name="Misra M."/>
            <person name="Lapidus A."/>
            <person name="Nolan M."/>
            <person name="Lucas S."/>
            <person name="Deshpande S."/>
            <person name="Cheng J.F."/>
            <person name="Tapia R."/>
            <person name="Goodwin L.A."/>
            <person name="Pitluck S."/>
            <person name="Liolios K."/>
            <person name="Pagani I."/>
            <person name="Ivanova N."/>
            <person name="Mikhailova N."/>
            <person name="Pati A."/>
            <person name="Chen A."/>
            <person name="Palaniappan K."/>
            <person name="Land M."/>
            <person name="Hauser L."/>
            <person name="Pan C."/>
            <person name="Jeffries C.D."/>
            <person name="Detter J.C."/>
            <person name="Brambilla E.M."/>
            <person name="Rohde M."/>
            <person name="Djao O.D."/>
            <person name="Goker M."/>
            <person name="Sikorski J."/>
            <person name="Tindall B.J."/>
            <person name="Woyke T."/>
            <person name="Bristow J."/>
            <person name="Eisen J.A."/>
            <person name="Markowitz V."/>
            <person name="Hugenholtz P."/>
            <person name="Kyrpides N.C."/>
            <person name="Klenk H.P."/>
            <person name="Mavromatis K."/>
        </authorList>
    </citation>
    <scope>NUCLEOTIDE SEQUENCE [LARGE SCALE GENOMIC DNA]</scope>
    <source>
        <strain evidence="16">ATCC 29530 / DSM 19594 / LMG 11500 / NCIMB 11436 / LSU 4</strain>
    </source>
</reference>
<comment type="function">
    <text evidence="12">RNA polymerase that catalyzes the synthesis of short RNA molecules used as primers for DNA polymerase during DNA replication.</text>
</comment>
<keyword evidence="4 12" id="KW-0548">Nucleotidyltransferase</keyword>
<dbReference type="Pfam" id="PF10410">
    <property type="entry name" value="DnaB_bind"/>
    <property type="match status" value="1"/>
</dbReference>
<dbReference type="GO" id="GO:0005737">
    <property type="term" value="C:cytoplasm"/>
    <property type="evidence" value="ECO:0007669"/>
    <property type="project" value="TreeGrafter"/>
</dbReference>
<keyword evidence="2 12" id="KW-0639">Primosome</keyword>
<dbReference type="PROSITE" id="PS50880">
    <property type="entry name" value="TOPRIM"/>
    <property type="match status" value="1"/>
</dbReference>
<dbReference type="InterPro" id="IPR006171">
    <property type="entry name" value="TOPRIM_dom"/>
</dbReference>
<dbReference type="Proteomes" id="UP000000493">
    <property type="component" value="Chromosome"/>
</dbReference>
<dbReference type="Gene3D" id="3.90.980.10">
    <property type="entry name" value="DNA primase, catalytic core, N-terminal domain"/>
    <property type="match status" value="1"/>
</dbReference>
<keyword evidence="11 12" id="KW-0804">Transcription</keyword>
<dbReference type="KEGG" id="rsi:Runsl_5013"/>
<dbReference type="InterPro" id="IPR050219">
    <property type="entry name" value="DnaG_primase"/>
</dbReference>